<dbReference type="AlphaFoldDB" id="A0A6A7B1S3"/>
<feature type="compositionally biased region" description="Basic residues" evidence="1">
    <location>
        <begin position="70"/>
        <end position="85"/>
    </location>
</feature>
<sequence>MSMFEYHNITITISITPSIPIQFPFPTPLSLSSHPLHQPSLEERVYINIYIYIYMCVCKFDPSPWGDKMPKKKKKKKPVEKKKKNTTQNHIPSFFSDQGEWKNEEQGKKTNNSRYNPTHGGHEVLSQGEEKRRKNSRSCHLSIPQTLCCCP</sequence>
<feature type="compositionally biased region" description="Basic and acidic residues" evidence="1">
    <location>
        <begin position="99"/>
        <end position="108"/>
    </location>
</feature>
<keyword evidence="3" id="KW-1185">Reference proteome</keyword>
<organism evidence="2 3">
    <name type="scientific">Plenodomus tracheiphilus IPT5</name>
    <dbReference type="NCBI Taxonomy" id="1408161"/>
    <lineage>
        <taxon>Eukaryota</taxon>
        <taxon>Fungi</taxon>
        <taxon>Dikarya</taxon>
        <taxon>Ascomycota</taxon>
        <taxon>Pezizomycotina</taxon>
        <taxon>Dothideomycetes</taxon>
        <taxon>Pleosporomycetidae</taxon>
        <taxon>Pleosporales</taxon>
        <taxon>Pleosporineae</taxon>
        <taxon>Leptosphaeriaceae</taxon>
        <taxon>Plenodomus</taxon>
    </lineage>
</organism>
<protein>
    <submittedName>
        <fullName evidence="2">Uncharacterized protein</fullName>
    </submittedName>
</protein>
<dbReference type="Proteomes" id="UP000799423">
    <property type="component" value="Unassembled WGS sequence"/>
</dbReference>
<evidence type="ECO:0000256" key="1">
    <source>
        <dbReference type="SAM" id="MobiDB-lite"/>
    </source>
</evidence>
<feature type="region of interest" description="Disordered" evidence="1">
    <location>
        <begin position="62"/>
        <end position="137"/>
    </location>
</feature>
<evidence type="ECO:0000313" key="3">
    <source>
        <dbReference type="Proteomes" id="UP000799423"/>
    </source>
</evidence>
<name>A0A6A7B1S3_9PLEO</name>
<evidence type="ECO:0000313" key="2">
    <source>
        <dbReference type="EMBL" id="KAF2849233.1"/>
    </source>
</evidence>
<reference evidence="2" key="1">
    <citation type="submission" date="2020-01" db="EMBL/GenBank/DDBJ databases">
        <authorList>
            <consortium name="DOE Joint Genome Institute"/>
            <person name="Haridas S."/>
            <person name="Albert R."/>
            <person name="Binder M."/>
            <person name="Bloem J."/>
            <person name="Labutti K."/>
            <person name="Salamov A."/>
            <person name="Andreopoulos B."/>
            <person name="Baker S.E."/>
            <person name="Barry K."/>
            <person name="Bills G."/>
            <person name="Bluhm B.H."/>
            <person name="Cannon C."/>
            <person name="Castanera R."/>
            <person name="Culley D.E."/>
            <person name="Daum C."/>
            <person name="Ezra D."/>
            <person name="Gonzalez J.B."/>
            <person name="Henrissat B."/>
            <person name="Kuo A."/>
            <person name="Liang C."/>
            <person name="Lipzen A."/>
            <person name="Lutzoni F."/>
            <person name="Magnuson J."/>
            <person name="Mondo S."/>
            <person name="Nolan M."/>
            <person name="Ohm R."/>
            <person name="Pangilinan J."/>
            <person name="Park H.-J."/>
            <person name="Ramirez L."/>
            <person name="Alfaro M."/>
            <person name="Sun H."/>
            <person name="Tritt A."/>
            <person name="Yoshinaga Y."/>
            <person name="Zwiers L.-H."/>
            <person name="Turgeon B.G."/>
            <person name="Goodwin S.B."/>
            <person name="Spatafora J.W."/>
            <person name="Crous P.W."/>
            <person name="Grigoriev I.V."/>
        </authorList>
    </citation>
    <scope>NUCLEOTIDE SEQUENCE</scope>
    <source>
        <strain evidence="2">IPT5</strain>
    </source>
</reference>
<dbReference type="EMBL" id="MU006313">
    <property type="protein sequence ID" value="KAF2849233.1"/>
    <property type="molecule type" value="Genomic_DNA"/>
</dbReference>
<gene>
    <name evidence="2" type="ORF">T440DRAFT_140675</name>
</gene>
<proteinExistence type="predicted"/>
<accession>A0A6A7B1S3</accession>